<feature type="transmembrane region" description="Helical" evidence="9">
    <location>
        <begin position="64"/>
        <end position="88"/>
    </location>
</feature>
<dbReference type="EMBL" id="FQUY01000001">
    <property type="protein sequence ID" value="SHE39846.1"/>
    <property type="molecule type" value="Genomic_DNA"/>
</dbReference>
<feature type="binding site" description="axial binding residue" evidence="8">
    <location>
        <position position="40"/>
    </location>
    <ligand>
        <name>heme</name>
        <dbReference type="ChEBI" id="CHEBI:30413"/>
    </ligand>
    <ligandPart>
        <name>Fe</name>
        <dbReference type="ChEBI" id="CHEBI:18248"/>
    </ligandPart>
</feature>
<evidence type="ECO:0000313" key="10">
    <source>
        <dbReference type="EMBL" id="SHE39846.1"/>
    </source>
</evidence>
<reference evidence="11" key="1">
    <citation type="submission" date="2016-11" db="EMBL/GenBank/DDBJ databases">
        <authorList>
            <person name="Varghese N."/>
            <person name="Submissions S."/>
        </authorList>
    </citation>
    <scope>NUCLEOTIDE SEQUENCE [LARGE SCALE GENOMIC DNA]</scope>
    <source>
        <strain evidence="11">DSM 12395</strain>
    </source>
</reference>
<dbReference type="Gene3D" id="1.20.1300.10">
    <property type="entry name" value="Fumarate reductase/succinate dehydrogenase, transmembrane subunit"/>
    <property type="match status" value="1"/>
</dbReference>
<dbReference type="Proteomes" id="UP000184148">
    <property type="component" value="Unassembled WGS sequence"/>
</dbReference>
<evidence type="ECO:0000256" key="1">
    <source>
        <dbReference type="ARBA" id="ARBA00004370"/>
    </source>
</evidence>
<feature type="transmembrane region" description="Helical" evidence="9">
    <location>
        <begin position="191"/>
        <end position="215"/>
    </location>
</feature>
<gene>
    <name evidence="10" type="ORF">SAMN02745133_00363</name>
</gene>
<keyword evidence="6 8" id="KW-0408">Iron</keyword>
<dbReference type="InterPro" id="IPR000701">
    <property type="entry name" value="SuccDH_FuR_B_TM-su"/>
</dbReference>
<dbReference type="STRING" id="1121429.SAMN02745133_00363"/>
<protein>
    <submittedName>
        <fullName evidence="10">Succinate dehydrogenase subunit C</fullName>
    </submittedName>
</protein>
<proteinExistence type="predicted"/>
<sequence length="216" mass="24770">MSQVSVVPSENSGLANYHFFVRKLHSFLGVFPISFFLMEHLITNSLAAISPSLYDTAVSRLQSIPFLGVMEVLLIAFPLTIHALYGLYIVYVAKNNLTRYCYTRNWTFYLQRVTALITFVFVLVHVWQLRIAHSLYGLEISYVTMQNLLANPWWLAFYMIGLVAAAFHFANGLWNFTVSWGIVVGEQAQDFIWKLCMILFLISSYVGLTAIWAFIQ</sequence>
<feature type="transmembrane region" description="Helical" evidence="9">
    <location>
        <begin position="24"/>
        <end position="43"/>
    </location>
</feature>
<comment type="subcellular location">
    <subcellularLocation>
        <location evidence="1">Membrane</location>
    </subcellularLocation>
</comment>
<keyword evidence="7 9" id="KW-0472">Membrane</keyword>
<keyword evidence="4 8" id="KW-0479">Metal-binding</keyword>
<dbReference type="InterPro" id="IPR034804">
    <property type="entry name" value="SQR/QFR_C/D"/>
</dbReference>
<dbReference type="GO" id="GO:0046872">
    <property type="term" value="F:metal ion binding"/>
    <property type="evidence" value="ECO:0007669"/>
    <property type="project" value="UniProtKB-KW"/>
</dbReference>
<evidence type="ECO:0000256" key="7">
    <source>
        <dbReference type="ARBA" id="ARBA00023136"/>
    </source>
</evidence>
<dbReference type="SUPFAM" id="SSF81343">
    <property type="entry name" value="Fumarate reductase respiratory complex transmembrane subunits"/>
    <property type="match status" value="1"/>
</dbReference>
<evidence type="ECO:0000256" key="6">
    <source>
        <dbReference type="ARBA" id="ARBA00023004"/>
    </source>
</evidence>
<dbReference type="PIRSF" id="PIRSF000170">
    <property type="entry name" value="Succ_dh_cyt_b558"/>
    <property type="match status" value="1"/>
</dbReference>
<evidence type="ECO:0000256" key="2">
    <source>
        <dbReference type="ARBA" id="ARBA00022617"/>
    </source>
</evidence>
<evidence type="ECO:0000256" key="3">
    <source>
        <dbReference type="ARBA" id="ARBA00022692"/>
    </source>
</evidence>
<name>A0A1M4T5R7_9FIRM</name>
<dbReference type="CDD" id="cd03497">
    <property type="entry name" value="SQR_TypeB_1_TM"/>
    <property type="match status" value="1"/>
</dbReference>
<evidence type="ECO:0000313" key="11">
    <source>
        <dbReference type="Proteomes" id="UP000184148"/>
    </source>
</evidence>
<dbReference type="InterPro" id="IPR016002">
    <property type="entry name" value="Succ_DH_cyt_b558_Firmicute"/>
</dbReference>
<feature type="transmembrane region" description="Helical" evidence="9">
    <location>
        <begin position="148"/>
        <end position="171"/>
    </location>
</feature>
<keyword evidence="2 8" id="KW-0349">Heme</keyword>
<evidence type="ECO:0000256" key="5">
    <source>
        <dbReference type="ARBA" id="ARBA00022989"/>
    </source>
</evidence>
<feature type="binding site" description="axial binding residue" evidence="8">
    <location>
        <position position="125"/>
    </location>
    <ligand>
        <name>heme</name>
        <dbReference type="ChEBI" id="CHEBI:30413"/>
    </ligand>
    <ligandPart>
        <name>Fe</name>
        <dbReference type="ChEBI" id="CHEBI:18248"/>
    </ligandPart>
</feature>
<keyword evidence="3 9" id="KW-0812">Transmembrane</keyword>
<dbReference type="GO" id="GO:0016020">
    <property type="term" value="C:membrane"/>
    <property type="evidence" value="ECO:0007669"/>
    <property type="project" value="UniProtKB-SubCell"/>
</dbReference>
<dbReference type="AlphaFoldDB" id="A0A1M4T5R7"/>
<dbReference type="RefSeq" id="WP_084127609.1">
    <property type="nucleotide sequence ID" value="NZ_FQUY01000001.1"/>
</dbReference>
<accession>A0A1M4T5R7</accession>
<keyword evidence="5 9" id="KW-1133">Transmembrane helix</keyword>
<organism evidence="10 11">
    <name type="scientific">Desulforamulus putei DSM 12395</name>
    <dbReference type="NCBI Taxonomy" id="1121429"/>
    <lineage>
        <taxon>Bacteria</taxon>
        <taxon>Bacillati</taxon>
        <taxon>Bacillota</taxon>
        <taxon>Clostridia</taxon>
        <taxon>Eubacteriales</taxon>
        <taxon>Peptococcaceae</taxon>
        <taxon>Desulforamulus</taxon>
    </lineage>
</organism>
<keyword evidence="11" id="KW-1185">Reference proteome</keyword>
<dbReference type="OrthoDB" id="9789209at2"/>
<feature type="binding site" description="axial binding residue" evidence="8">
    <location>
        <position position="82"/>
    </location>
    <ligand>
        <name>heme</name>
        <dbReference type="ChEBI" id="CHEBI:30413"/>
    </ligand>
    <ligandPart>
        <name>Fe</name>
        <dbReference type="ChEBI" id="CHEBI:18248"/>
    </ligandPart>
</feature>
<dbReference type="Pfam" id="PF01127">
    <property type="entry name" value="Sdh_cyt"/>
    <property type="match status" value="1"/>
</dbReference>
<feature type="transmembrane region" description="Helical" evidence="9">
    <location>
        <begin position="108"/>
        <end position="127"/>
    </location>
</feature>
<evidence type="ECO:0000256" key="9">
    <source>
        <dbReference type="SAM" id="Phobius"/>
    </source>
</evidence>
<evidence type="ECO:0000256" key="4">
    <source>
        <dbReference type="ARBA" id="ARBA00022723"/>
    </source>
</evidence>
<evidence type="ECO:0000256" key="8">
    <source>
        <dbReference type="PIRSR" id="PIRSR000170-1"/>
    </source>
</evidence>
<feature type="binding site" description="axial binding residue" evidence="8">
    <location>
        <position position="168"/>
    </location>
    <ligand>
        <name>heme</name>
        <dbReference type="ChEBI" id="CHEBI:30413"/>
    </ligand>
    <ligandPart>
        <name>Fe</name>
        <dbReference type="ChEBI" id="CHEBI:18248"/>
    </ligandPart>
</feature>